<keyword evidence="3" id="KW-1185">Reference proteome</keyword>
<dbReference type="OrthoDB" id="6263941at2759"/>
<name>A0A068XTG9_ECHMU</name>
<keyword evidence="1" id="KW-1133">Transmembrane helix</keyword>
<dbReference type="AlphaFoldDB" id="A0A068XTG9"/>
<keyword evidence="1" id="KW-0812">Transmembrane</keyword>
<dbReference type="OMA" id="QNNWIND"/>
<evidence type="ECO:0000313" key="2">
    <source>
        <dbReference type="EMBL" id="CDS35543.1"/>
    </source>
</evidence>
<keyword evidence="1" id="KW-0472">Membrane</keyword>
<proteinExistence type="predicted"/>
<feature type="transmembrane region" description="Helical" evidence="1">
    <location>
        <begin position="385"/>
        <end position="406"/>
    </location>
</feature>
<sequence length="683" mass="75995">MSASIMEDQNNWINDAINSEGSVSVKGGTIFQKIDRVFPWHSFNRQTSTDLCNRKITTSTGGRRRKGKTVTYSNATERCIAVTLIDKHLCSEIGESQEGEETFQFAMGRGGGRGKASSTGTTFEAEAAFIPVDLNTTLIEFILSGHFESDYFSYCSNRLSDYTCRYWFSPSQPEDEKAINASVFTASAHSTSPFSMLNNSSTSTEIKGPVETHSEMLIRFANPANIPAFLTGKIGSQGWTKSANETTLLLTDLVPFNLYPNQQTCSIILCVVFLVSFILNLLSWHCLRRLSSSGGLCIARFLFYLTFLESIDLFIELNDVLMRATHGVPMLTVIGFLGRWSCQTLAMGYTCLKHTEGLLITSLAIDCLISLKQLRHHIAGFRAEWAFNAFILIIATVATTSSQFFWTFDLFHVDNRIPPSESLFGGGTFAEPTLYICGFSASWGLSHAFVSFIWPTLDHLIGDVLPCILPLAAGIVILSSRRNTLETDRCDLNVDCPGDLDKFMWILPVLFLLHGLSILPRMLFYMLKYLLFSERYHNRVGLVFHREDDQRLGDGKTVTAIAKVISFRQIYPSLQPHLQDVETALCFLVPILALAKATLVIAGFSKSRRILSTGLNRILVFCNDPICHGQSRVKSGQTTKITSSANHLESISFSALANSPIPRVEPSRRPVYVNLEDVEELAV</sequence>
<evidence type="ECO:0000313" key="3">
    <source>
        <dbReference type="Proteomes" id="UP000017246"/>
    </source>
</evidence>
<feature type="transmembrane region" description="Helical" evidence="1">
    <location>
        <begin position="503"/>
        <end position="527"/>
    </location>
</feature>
<reference evidence="2" key="1">
    <citation type="journal article" date="2013" name="Nature">
        <title>The genomes of four tapeworm species reveal adaptations to parasitism.</title>
        <authorList>
            <person name="Tsai I.J."/>
            <person name="Zarowiecki M."/>
            <person name="Holroyd N."/>
            <person name="Garciarrubio A."/>
            <person name="Sanchez-Flores A."/>
            <person name="Brooks K.L."/>
            <person name="Tracey A."/>
            <person name="Bobes R.J."/>
            <person name="Fragoso G."/>
            <person name="Sciutto E."/>
            <person name="Aslett M."/>
            <person name="Beasley H."/>
            <person name="Bennett H.M."/>
            <person name="Cai J."/>
            <person name="Camicia F."/>
            <person name="Clark R."/>
            <person name="Cucher M."/>
            <person name="De Silva N."/>
            <person name="Day T.A."/>
            <person name="Deplazes P."/>
            <person name="Estrada K."/>
            <person name="Fernandez C."/>
            <person name="Holland P.W."/>
            <person name="Hou J."/>
            <person name="Hu S."/>
            <person name="Huckvale T."/>
            <person name="Hung S.S."/>
            <person name="Kamenetzky L."/>
            <person name="Keane J.A."/>
            <person name="Kiss F."/>
            <person name="Koziol U."/>
            <person name="Lambert O."/>
            <person name="Liu K."/>
            <person name="Luo X."/>
            <person name="Luo Y."/>
            <person name="Macchiaroli N."/>
            <person name="Nichol S."/>
            <person name="Paps J."/>
            <person name="Parkinson J."/>
            <person name="Pouchkina-Stantcheva N."/>
            <person name="Riddiford N."/>
            <person name="Rosenzvit M."/>
            <person name="Salinas G."/>
            <person name="Wasmuth J.D."/>
            <person name="Zamanian M."/>
            <person name="Zheng Y."/>
            <person name="Cai X."/>
            <person name="Soberon X."/>
            <person name="Olson P.D."/>
            <person name="Laclette J.P."/>
            <person name="Brehm K."/>
            <person name="Berriman M."/>
            <person name="Garciarrubio A."/>
            <person name="Bobes R.J."/>
            <person name="Fragoso G."/>
            <person name="Sanchez-Flores A."/>
            <person name="Estrada K."/>
            <person name="Cevallos M.A."/>
            <person name="Morett E."/>
            <person name="Gonzalez V."/>
            <person name="Portillo T."/>
            <person name="Ochoa-Leyva A."/>
            <person name="Jose M.V."/>
            <person name="Sciutto E."/>
            <person name="Landa A."/>
            <person name="Jimenez L."/>
            <person name="Valdes V."/>
            <person name="Carrero J.C."/>
            <person name="Larralde C."/>
            <person name="Morales-Montor J."/>
            <person name="Limon-Lason J."/>
            <person name="Soberon X."/>
            <person name="Laclette J.P."/>
        </authorList>
    </citation>
    <scope>NUCLEOTIDE SEQUENCE [LARGE SCALE GENOMIC DNA]</scope>
</reference>
<feature type="transmembrane region" description="Helical" evidence="1">
    <location>
        <begin position="321"/>
        <end position="338"/>
    </location>
</feature>
<feature type="transmembrane region" description="Helical" evidence="1">
    <location>
        <begin position="460"/>
        <end position="479"/>
    </location>
</feature>
<gene>
    <name evidence="2" type="ORF">EmuJ_000303800</name>
</gene>
<reference evidence="2" key="2">
    <citation type="submission" date="2015-11" db="EMBL/GenBank/DDBJ databases">
        <authorList>
            <person name="Zhang Y."/>
            <person name="Guo Z."/>
        </authorList>
    </citation>
    <scope>NUCLEOTIDE SEQUENCE</scope>
</reference>
<feature type="transmembrane region" description="Helical" evidence="1">
    <location>
        <begin position="266"/>
        <end position="284"/>
    </location>
</feature>
<dbReference type="Proteomes" id="UP000017246">
    <property type="component" value="Unassembled WGS sequence"/>
</dbReference>
<protein>
    <submittedName>
        <fullName evidence="2">U3 small nucleolar RNA associated protein 22</fullName>
    </submittedName>
</protein>
<dbReference type="EMBL" id="LN902505">
    <property type="protein sequence ID" value="CDS35543.1"/>
    <property type="molecule type" value="Genomic_DNA"/>
</dbReference>
<accession>A0A068XTG9</accession>
<feature type="transmembrane region" description="Helical" evidence="1">
    <location>
        <begin position="296"/>
        <end position="315"/>
    </location>
</feature>
<evidence type="ECO:0000256" key="1">
    <source>
        <dbReference type="SAM" id="Phobius"/>
    </source>
</evidence>
<organism evidence="2 3">
    <name type="scientific">Echinococcus multilocularis</name>
    <name type="common">Fox tapeworm</name>
    <dbReference type="NCBI Taxonomy" id="6211"/>
    <lineage>
        <taxon>Eukaryota</taxon>
        <taxon>Metazoa</taxon>
        <taxon>Spiralia</taxon>
        <taxon>Lophotrochozoa</taxon>
        <taxon>Platyhelminthes</taxon>
        <taxon>Cestoda</taxon>
        <taxon>Eucestoda</taxon>
        <taxon>Cyclophyllidea</taxon>
        <taxon>Taeniidae</taxon>
        <taxon>Echinococcus</taxon>
    </lineage>
</organism>